<protein>
    <recommendedName>
        <fullName evidence="3">RNase H type-1 domain-containing protein</fullName>
    </recommendedName>
</protein>
<comment type="caution">
    <text evidence="1">The sequence shown here is derived from an EMBL/GenBank/DDBJ whole genome shotgun (WGS) entry which is preliminary data.</text>
</comment>
<name>A0A7J8TVR9_9ROSI</name>
<dbReference type="AlphaFoldDB" id="A0A7J8TVR9"/>
<keyword evidence="2" id="KW-1185">Reference proteome</keyword>
<evidence type="ECO:0000313" key="1">
    <source>
        <dbReference type="EMBL" id="MBA0642292.1"/>
    </source>
</evidence>
<dbReference type="EMBL" id="JABFAB010000002">
    <property type="protein sequence ID" value="MBA0642292.1"/>
    <property type="molecule type" value="Genomic_DNA"/>
</dbReference>
<evidence type="ECO:0000313" key="2">
    <source>
        <dbReference type="Proteomes" id="UP000593573"/>
    </source>
</evidence>
<proteinExistence type="predicted"/>
<gene>
    <name evidence="1" type="ORF">Goklo_026712</name>
</gene>
<accession>A0A7J8TVR9</accession>
<organism evidence="1 2">
    <name type="scientific">Gossypium klotzschianum</name>
    <dbReference type="NCBI Taxonomy" id="34286"/>
    <lineage>
        <taxon>Eukaryota</taxon>
        <taxon>Viridiplantae</taxon>
        <taxon>Streptophyta</taxon>
        <taxon>Embryophyta</taxon>
        <taxon>Tracheophyta</taxon>
        <taxon>Spermatophyta</taxon>
        <taxon>Magnoliopsida</taxon>
        <taxon>eudicotyledons</taxon>
        <taxon>Gunneridae</taxon>
        <taxon>Pentapetalae</taxon>
        <taxon>rosids</taxon>
        <taxon>malvids</taxon>
        <taxon>Malvales</taxon>
        <taxon>Malvaceae</taxon>
        <taxon>Malvoideae</taxon>
        <taxon>Gossypium</taxon>
    </lineage>
</organism>
<evidence type="ECO:0008006" key="3">
    <source>
        <dbReference type="Google" id="ProtNLM"/>
    </source>
</evidence>
<dbReference type="Proteomes" id="UP000593573">
    <property type="component" value="Unassembled WGS sequence"/>
</dbReference>
<reference evidence="1 2" key="1">
    <citation type="journal article" date="2019" name="Genome Biol. Evol.">
        <title>Insights into the evolution of the New World diploid cottons (Gossypium, subgenus Houzingenia) based on genome sequencing.</title>
        <authorList>
            <person name="Grover C.E."/>
            <person name="Arick M.A. 2nd"/>
            <person name="Thrash A."/>
            <person name="Conover J.L."/>
            <person name="Sanders W.S."/>
            <person name="Peterson D.G."/>
            <person name="Frelichowski J.E."/>
            <person name="Scheffler J.A."/>
            <person name="Scheffler B.E."/>
            <person name="Wendel J.F."/>
        </authorList>
    </citation>
    <scope>NUCLEOTIDE SEQUENCE [LARGE SCALE GENOMIC DNA]</scope>
    <source>
        <strain evidence="1">57</strain>
        <tissue evidence="1">Leaf</tissue>
    </source>
</reference>
<dbReference type="OrthoDB" id="409122at2759"/>
<sequence>MDPNEITKVSLRWATQFSSVYTAVSKRRSPPLCTPSFPGTCVYLNTGGATQMNTGLSAPVFVAELWGILDGLLLLYKQGHDRVLILSAI</sequence>